<dbReference type="Proteomes" id="UP000236333">
    <property type="component" value="Unassembled WGS sequence"/>
</dbReference>
<dbReference type="EMBL" id="PGGS01000296">
    <property type="protein sequence ID" value="PNH05566.1"/>
    <property type="molecule type" value="Genomic_DNA"/>
</dbReference>
<dbReference type="SMART" id="SM00322">
    <property type="entry name" value="KH"/>
    <property type="match status" value="2"/>
</dbReference>
<keyword evidence="2" id="KW-0694">RNA-binding</keyword>
<feature type="region of interest" description="Disordered" evidence="3">
    <location>
        <begin position="1"/>
        <end position="33"/>
    </location>
</feature>
<dbReference type="InterPro" id="IPR036612">
    <property type="entry name" value="KH_dom_type_1_sf"/>
</dbReference>
<dbReference type="InterPro" id="IPR004087">
    <property type="entry name" value="KH_dom"/>
</dbReference>
<dbReference type="OrthoDB" id="1937934at2759"/>
<proteinExistence type="predicted"/>
<keyword evidence="6" id="KW-1185">Reference proteome</keyword>
<feature type="domain" description="K Homology" evidence="4">
    <location>
        <begin position="39"/>
        <end position="109"/>
    </location>
</feature>
<protein>
    <submittedName>
        <fullName evidence="5">Poly(RC)-binding protein 4</fullName>
    </submittedName>
</protein>
<dbReference type="InterPro" id="IPR004088">
    <property type="entry name" value="KH_dom_type_1"/>
</dbReference>
<feature type="region of interest" description="Disordered" evidence="3">
    <location>
        <begin position="241"/>
        <end position="268"/>
    </location>
</feature>
<dbReference type="GO" id="GO:0003723">
    <property type="term" value="F:RNA binding"/>
    <property type="evidence" value="ECO:0007669"/>
    <property type="project" value="UniProtKB-UniRule"/>
</dbReference>
<evidence type="ECO:0000313" key="6">
    <source>
        <dbReference type="Proteomes" id="UP000236333"/>
    </source>
</evidence>
<reference evidence="5 6" key="1">
    <citation type="journal article" date="2017" name="Mol. Biol. Evol.">
        <title>The 4-celled Tetrabaena socialis nuclear genome reveals the essential components for genetic control of cell number at the origin of multicellularity in the volvocine lineage.</title>
        <authorList>
            <person name="Featherston J."/>
            <person name="Arakaki Y."/>
            <person name="Hanschen E.R."/>
            <person name="Ferris P.J."/>
            <person name="Michod R.E."/>
            <person name="Olson B.J.S.C."/>
            <person name="Nozaki H."/>
            <person name="Durand P.M."/>
        </authorList>
    </citation>
    <scope>NUCLEOTIDE SEQUENCE [LARGE SCALE GENOMIC DNA]</scope>
    <source>
        <strain evidence="5 6">NIES-571</strain>
    </source>
</reference>
<dbReference type="AlphaFoldDB" id="A0A2J7ZZ91"/>
<dbReference type="PANTHER" id="PTHR10288">
    <property type="entry name" value="KH DOMAIN CONTAINING RNA BINDING PROTEIN"/>
    <property type="match status" value="1"/>
</dbReference>
<evidence type="ECO:0000313" key="5">
    <source>
        <dbReference type="EMBL" id="PNH05566.1"/>
    </source>
</evidence>
<evidence type="ECO:0000259" key="4">
    <source>
        <dbReference type="SMART" id="SM00322"/>
    </source>
</evidence>
<evidence type="ECO:0000256" key="1">
    <source>
        <dbReference type="ARBA" id="ARBA00022737"/>
    </source>
</evidence>
<organism evidence="5 6">
    <name type="scientific">Tetrabaena socialis</name>
    <dbReference type="NCBI Taxonomy" id="47790"/>
    <lineage>
        <taxon>Eukaryota</taxon>
        <taxon>Viridiplantae</taxon>
        <taxon>Chlorophyta</taxon>
        <taxon>core chlorophytes</taxon>
        <taxon>Chlorophyceae</taxon>
        <taxon>CS clade</taxon>
        <taxon>Chlamydomonadales</taxon>
        <taxon>Tetrabaenaceae</taxon>
        <taxon>Tetrabaena</taxon>
    </lineage>
</organism>
<dbReference type="SUPFAM" id="SSF54791">
    <property type="entry name" value="Eukaryotic type KH-domain (KH-domain type I)"/>
    <property type="match status" value="2"/>
</dbReference>
<dbReference type="Gene3D" id="3.30.1370.10">
    <property type="entry name" value="K Homology domain, type 1"/>
    <property type="match status" value="2"/>
</dbReference>
<feature type="region of interest" description="Disordered" evidence="3">
    <location>
        <begin position="426"/>
        <end position="478"/>
    </location>
</feature>
<dbReference type="CDD" id="cd00105">
    <property type="entry name" value="KH-I"/>
    <property type="match status" value="1"/>
</dbReference>
<gene>
    <name evidence="5" type="ORF">TSOC_008157</name>
</gene>
<feature type="domain" description="K Homology" evidence="4">
    <location>
        <begin position="121"/>
        <end position="191"/>
    </location>
</feature>
<evidence type="ECO:0000256" key="3">
    <source>
        <dbReference type="SAM" id="MobiDB-lite"/>
    </source>
</evidence>
<comment type="caution">
    <text evidence="5">The sequence shown here is derived from an EMBL/GenBank/DDBJ whole genome shotgun (WGS) entry which is preliminary data.</text>
</comment>
<sequence>MGGPPRGDGFEPDMMHGPHPRGMPLLPPPGPSGPLPDEPVMLQEVLLAKRLAGVLIGTGGSNVSIVRRESRCKVHVTEVRGPEQMQAVELTGTEKQIALAVASIRRILTDFDVEHKVEMKPTVETTVEIYPVMVGSVLGKAGATIKVIRQKSGAHVRVEDLQPGESMQLVMISGSVEQVKLAYIEVKGIIDRFDPSKVKGGPPMLPPSRRAPIMYSGGGGAVFDANTLNQLSSSINAYAQHTQHVPQQPQHAQQQPQHDPAAAAVAGPAAANPAAAAAPAASAGAPAASAAATQAPAAAAPVYGMYGAQQQQAQAQPQQHQPQPAPQQAHPQAQAQPQPAAAQQQASYGAYGQSMAANSMYPGMVGVTGGYSMTQEQMNAYMRGQYTAQAQQQAQQQAQAQQAAYSSYAASYPYAQMYAAQAQQTQAAQQKPAPGDATQQAAAGAQPQQQQQQAGQQAALPKQEQQQQAQAAPQVAPQQQYAYYNTGA</sequence>
<evidence type="ECO:0000256" key="2">
    <source>
        <dbReference type="PROSITE-ProRule" id="PRU00117"/>
    </source>
</evidence>
<accession>A0A2J7ZZ91</accession>
<dbReference type="Pfam" id="PF00013">
    <property type="entry name" value="KH_1"/>
    <property type="match status" value="2"/>
</dbReference>
<feature type="region of interest" description="Disordered" evidence="3">
    <location>
        <begin position="310"/>
        <end position="346"/>
    </location>
</feature>
<keyword evidence="1" id="KW-0677">Repeat</keyword>
<dbReference type="PROSITE" id="PS50084">
    <property type="entry name" value="KH_TYPE_1"/>
    <property type="match status" value="2"/>
</dbReference>
<dbReference type="CDD" id="cd02394">
    <property type="entry name" value="KH-I_Vigilin_rpt6"/>
    <property type="match status" value="1"/>
</dbReference>
<name>A0A2J7ZZ91_9CHLO</name>